<evidence type="ECO:0000313" key="1">
    <source>
        <dbReference type="EMBL" id="CDW37277.1"/>
    </source>
</evidence>
<accession>A0A0K2UH28</accession>
<sequence length="63" mass="7174">MCFIRTSGGGDNKRNALHKMHHGIHSLTSHTTTLLFLYFWQLISELIVDADNGEPTYTVLMHC</sequence>
<reference evidence="1" key="1">
    <citation type="submission" date="2014-05" db="EMBL/GenBank/DDBJ databases">
        <authorList>
            <person name="Chronopoulou M."/>
        </authorList>
    </citation>
    <scope>NUCLEOTIDE SEQUENCE</scope>
    <source>
        <tissue evidence="1">Whole organism</tissue>
    </source>
</reference>
<protein>
    <submittedName>
        <fullName evidence="1">Uncharacterized protein</fullName>
    </submittedName>
</protein>
<name>A0A0K2UH28_LEPSM</name>
<dbReference type="AlphaFoldDB" id="A0A0K2UH28"/>
<dbReference type="EMBL" id="HACA01019916">
    <property type="protein sequence ID" value="CDW37277.1"/>
    <property type="molecule type" value="Transcribed_RNA"/>
</dbReference>
<proteinExistence type="predicted"/>
<organism evidence="1">
    <name type="scientific">Lepeophtheirus salmonis</name>
    <name type="common">Salmon louse</name>
    <name type="synonym">Caligus salmonis</name>
    <dbReference type="NCBI Taxonomy" id="72036"/>
    <lineage>
        <taxon>Eukaryota</taxon>
        <taxon>Metazoa</taxon>
        <taxon>Ecdysozoa</taxon>
        <taxon>Arthropoda</taxon>
        <taxon>Crustacea</taxon>
        <taxon>Multicrustacea</taxon>
        <taxon>Hexanauplia</taxon>
        <taxon>Copepoda</taxon>
        <taxon>Siphonostomatoida</taxon>
        <taxon>Caligidae</taxon>
        <taxon>Lepeophtheirus</taxon>
    </lineage>
</organism>